<keyword evidence="3" id="KW-0539">Nucleus</keyword>
<feature type="compositionally biased region" description="Low complexity" evidence="4">
    <location>
        <begin position="864"/>
        <end position="877"/>
    </location>
</feature>
<dbReference type="Pfam" id="PF04082">
    <property type="entry name" value="Fungal_trans"/>
    <property type="match status" value="1"/>
</dbReference>
<feature type="domain" description="Zn(2)-C6 fungal-type" evidence="5">
    <location>
        <begin position="39"/>
        <end position="68"/>
    </location>
</feature>
<dbReference type="InterPro" id="IPR036864">
    <property type="entry name" value="Zn2-C6_fun-type_DNA-bd_sf"/>
</dbReference>
<dbReference type="GO" id="GO:0005634">
    <property type="term" value="C:nucleus"/>
    <property type="evidence" value="ECO:0007669"/>
    <property type="project" value="UniProtKB-SubCell"/>
</dbReference>
<dbReference type="Gene3D" id="4.10.240.10">
    <property type="entry name" value="Zn(2)-C6 fungal-type DNA-binding domain"/>
    <property type="match status" value="1"/>
</dbReference>
<keyword evidence="2" id="KW-0479">Metal-binding</keyword>
<dbReference type="InterPro" id="IPR007219">
    <property type="entry name" value="XnlR_reg_dom"/>
</dbReference>
<proteinExistence type="predicted"/>
<feature type="region of interest" description="Disordered" evidence="4">
    <location>
        <begin position="104"/>
        <end position="137"/>
    </location>
</feature>
<evidence type="ECO:0000313" key="7">
    <source>
        <dbReference type="Proteomes" id="UP000799428"/>
    </source>
</evidence>
<dbReference type="GO" id="GO:0000981">
    <property type="term" value="F:DNA-binding transcription factor activity, RNA polymerase II-specific"/>
    <property type="evidence" value="ECO:0007669"/>
    <property type="project" value="InterPro"/>
</dbReference>
<dbReference type="GO" id="GO:0006351">
    <property type="term" value="P:DNA-templated transcription"/>
    <property type="evidence" value="ECO:0007669"/>
    <property type="project" value="InterPro"/>
</dbReference>
<comment type="subcellular location">
    <subcellularLocation>
        <location evidence="1">Nucleus</location>
    </subcellularLocation>
</comment>
<sequence>MPDDILHSPLTSTSNSADRVQKRNGSISAAAATSANARSCVTCRKRKVKCDKKQPCSNCARAKIECIFPGPGRAPRKSRKPPDGELMDRLRRLEGVVQSLNAQVEEHEQEAADRSQSQPQSQSQSQSQDQDQSRQGSDITACPQYIERMSQNVAVDDTVEGLESRFGRLVVDQGRSRYINNSFWASLNNEVEDLKAILIEASDDEEDQHESPDSGYSSQHQGFIFGFSSTSVDMLALHPPPERARQFWAIYKENVDPLVKVLHIPTIEPTLLDAFTHPEKIPKGLECLMFAIYYGAVTSILDPECIEQWGEDRASLLQKYRFGLEQALARANFLYCDEMIILQAFVVFLILLRRNDDARKIWTLTGLVVRIAQTLGIHRDGSHFNLPPFEIEMRRRLWWQVCILDARASEDHGCDPTIVEAQFDTKMPLNVFDKDLTHDMEALPEERTGFTDMTFCLIRFEVANIFRRILYIPPGPNKCSQFFFALTIPEKEKWISEAHQRLEDKYLSKADMTIPLYWVTATISRLVMSKMWLIVYHPHQRRDGGASLPQETKDKLFITSLENIEYSILLETEARTMKWGWLFRTYVQWHAIAFLLSELCVRTKGEAVDRAWRALEVTAGRWWFPLGDPSYRKGKQGCLWKPLRKLMAKARAARERELTLEHAIQALKNGGVVYQDYHQVFDQMHNPASINQPSPEGIDKMLRPAAPRLGEMPNAQPPTWTDSPTTSNLQRDVLNDGHTDMSSFNRSIIDGGFDSVPFPTNMTSSENDAKILHPGQAFTDLSEQGLDFLIRDVMNGIDYGDQPMPMGNDTVSDPQHYPGVPMNSTTQLHHLQTGLNGAMGDFTTLQNPNVFPAPEVGDSPTLMNENGSSGQSSNSPGLETGNMDWAGWDDLVSQYGIEGQTAISNPAGHLGMVHWF</sequence>
<dbReference type="OrthoDB" id="3989227at2759"/>
<feature type="compositionally biased region" description="Basic and acidic residues" evidence="4">
    <location>
        <begin position="104"/>
        <end position="113"/>
    </location>
</feature>
<dbReference type="Pfam" id="PF00172">
    <property type="entry name" value="Zn_clus"/>
    <property type="match status" value="1"/>
</dbReference>
<dbReference type="AlphaFoldDB" id="A0A6G1KHF9"/>
<dbReference type="CDD" id="cd12148">
    <property type="entry name" value="fungal_TF_MHR"/>
    <property type="match status" value="1"/>
</dbReference>
<keyword evidence="7" id="KW-1185">Reference proteome</keyword>
<dbReference type="InterPro" id="IPR050613">
    <property type="entry name" value="Sec_Metabolite_Reg"/>
</dbReference>
<dbReference type="CDD" id="cd00067">
    <property type="entry name" value="GAL4"/>
    <property type="match status" value="1"/>
</dbReference>
<evidence type="ECO:0000256" key="3">
    <source>
        <dbReference type="ARBA" id="ARBA00023242"/>
    </source>
</evidence>
<reference evidence="6" key="1">
    <citation type="journal article" date="2020" name="Stud. Mycol.">
        <title>101 Dothideomycetes genomes: a test case for predicting lifestyles and emergence of pathogens.</title>
        <authorList>
            <person name="Haridas S."/>
            <person name="Albert R."/>
            <person name="Binder M."/>
            <person name="Bloem J."/>
            <person name="Labutti K."/>
            <person name="Salamov A."/>
            <person name="Andreopoulos B."/>
            <person name="Baker S."/>
            <person name="Barry K."/>
            <person name="Bills G."/>
            <person name="Bluhm B."/>
            <person name="Cannon C."/>
            <person name="Castanera R."/>
            <person name="Culley D."/>
            <person name="Daum C."/>
            <person name="Ezra D."/>
            <person name="Gonzalez J."/>
            <person name="Henrissat B."/>
            <person name="Kuo A."/>
            <person name="Liang C."/>
            <person name="Lipzen A."/>
            <person name="Lutzoni F."/>
            <person name="Magnuson J."/>
            <person name="Mondo S."/>
            <person name="Nolan M."/>
            <person name="Ohm R."/>
            <person name="Pangilinan J."/>
            <person name="Park H.-J."/>
            <person name="Ramirez L."/>
            <person name="Alfaro M."/>
            <person name="Sun H."/>
            <person name="Tritt A."/>
            <person name="Yoshinaga Y."/>
            <person name="Zwiers L.-H."/>
            <person name="Turgeon B."/>
            <person name="Goodwin S."/>
            <person name="Spatafora J."/>
            <person name="Crous P."/>
            <person name="Grigoriev I."/>
        </authorList>
    </citation>
    <scope>NUCLEOTIDE SEQUENCE</scope>
    <source>
        <strain evidence="6">CBS 279.74</strain>
    </source>
</reference>
<feature type="region of interest" description="Disordered" evidence="4">
    <location>
        <begin position="1"/>
        <end position="38"/>
    </location>
</feature>
<dbReference type="EMBL" id="MU005767">
    <property type="protein sequence ID" value="KAF2711841.1"/>
    <property type="molecule type" value="Genomic_DNA"/>
</dbReference>
<evidence type="ECO:0000256" key="2">
    <source>
        <dbReference type="ARBA" id="ARBA00022723"/>
    </source>
</evidence>
<dbReference type="PANTHER" id="PTHR31001:SF50">
    <property type="entry name" value="ZN(II)2CYS6 TRANSCRIPTION FACTOR (EUROFUNG)"/>
    <property type="match status" value="1"/>
</dbReference>
<feature type="region of interest" description="Disordered" evidence="4">
    <location>
        <begin position="854"/>
        <end position="883"/>
    </location>
</feature>
<organism evidence="6 7">
    <name type="scientific">Pleomassaria siparia CBS 279.74</name>
    <dbReference type="NCBI Taxonomy" id="1314801"/>
    <lineage>
        <taxon>Eukaryota</taxon>
        <taxon>Fungi</taxon>
        <taxon>Dikarya</taxon>
        <taxon>Ascomycota</taxon>
        <taxon>Pezizomycotina</taxon>
        <taxon>Dothideomycetes</taxon>
        <taxon>Pleosporomycetidae</taxon>
        <taxon>Pleosporales</taxon>
        <taxon>Pleomassariaceae</taxon>
        <taxon>Pleomassaria</taxon>
    </lineage>
</organism>
<name>A0A6G1KHF9_9PLEO</name>
<evidence type="ECO:0000313" key="6">
    <source>
        <dbReference type="EMBL" id="KAF2711841.1"/>
    </source>
</evidence>
<gene>
    <name evidence="6" type="ORF">K504DRAFT_465575</name>
</gene>
<feature type="compositionally biased region" description="Polar residues" evidence="4">
    <location>
        <begin position="9"/>
        <end position="18"/>
    </location>
</feature>
<evidence type="ECO:0000256" key="1">
    <source>
        <dbReference type="ARBA" id="ARBA00004123"/>
    </source>
</evidence>
<protein>
    <recommendedName>
        <fullName evidence="5">Zn(2)-C6 fungal-type domain-containing protein</fullName>
    </recommendedName>
</protein>
<evidence type="ECO:0000259" key="5">
    <source>
        <dbReference type="PROSITE" id="PS50048"/>
    </source>
</evidence>
<feature type="compositionally biased region" description="Low complexity" evidence="4">
    <location>
        <begin position="114"/>
        <end position="137"/>
    </location>
</feature>
<dbReference type="PANTHER" id="PTHR31001">
    <property type="entry name" value="UNCHARACTERIZED TRANSCRIPTIONAL REGULATORY PROTEIN"/>
    <property type="match status" value="1"/>
</dbReference>
<feature type="compositionally biased region" description="Low complexity" evidence="4">
    <location>
        <begin position="26"/>
        <end position="38"/>
    </location>
</feature>
<dbReference type="SUPFAM" id="SSF57701">
    <property type="entry name" value="Zn2/Cys6 DNA-binding domain"/>
    <property type="match status" value="1"/>
</dbReference>
<dbReference type="Proteomes" id="UP000799428">
    <property type="component" value="Unassembled WGS sequence"/>
</dbReference>
<dbReference type="GO" id="GO:0008270">
    <property type="term" value="F:zinc ion binding"/>
    <property type="evidence" value="ECO:0007669"/>
    <property type="project" value="InterPro"/>
</dbReference>
<dbReference type="GO" id="GO:0003677">
    <property type="term" value="F:DNA binding"/>
    <property type="evidence" value="ECO:0007669"/>
    <property type="project" value="InterPro"/>
</dbReference>
<accession>A0A6G1KHF9</accession>
<dbReference type="PROSITE" id="PS00463">
    <property type="entry name" value="ZN2_CY6_FUNGAL_1"/>
    <property type="match status" value="1"/>
</dbReference>
<evidence type="ECO:0000256" key="4">
    <source>
        <dbReference type="SAM" id="MobiDB-lite"/>
    </source>
</evidence>
<dbReference type="SMART" id="SM00906">
    <property type="entry name" value="Fungal_trans"/>
    <property type="match status" value="1"/>
</dbReference>
<dbReference type="SMART" id="SM00066">
    <property type="entry name" value="GAL4"/>
    <property type="match status" value="1"/>
</dbReference>
<dbReference type="InterPro" id="IPR001138">
    <property type="entry name" value="Zn2Cys6_DnaBD"/>
</dbReference>
<dbReference type="PROSITE" id="PS50048">
    <property type="entry name" value="ZN2_CY6_FUNGAL_2"/>
    <property type="match status" value="1"/>
</dbReference>